<dbReference type="EMBL" id="JASCZI010120895">
    <property type="protein sequence ID" value="MED6157140.1"/>
    <property type="molecule type" value="Genomic_DNA"/>
</dbReference>
<sequence>MDLFFDQLSGWLWSHLLSHPSFSPKHKGLLDPLEVVAGEIFEEAILLSLEGSMKVTNVADALVLNRLFKHLFSKGIILVATSNRAPDNLYEGRLQRDLFLSFIATLKERCVVHEIGSLIDYRKMTSGEEGFYFIDRGSSAFLKKKFQQLVGEGTSTPQEVEAMMGRKTKVPLGSNGCAYFTFEELCYRPLGVADYLELFSKRYLPK</sequence>
<dbReference type="InterPro" id="IPR005654">
    <property type="entry name" value="ATPase_AFG1-like"/>
</dbReference>
<evidence type="ECO:0008006" key="5">
    <source>
        <dbReference type="Google" id="ProtNLM"/>
    </source>
</evidence>
<proteinExistence type="predicted"/>
<name>A0ABU6U7I3_9FABA</name>
<accession>A0ABU6U7I3</accession>
<evidence type="ECO:0000313" key="4">
    <source>
        <dbReference type="Proteomes" id="UP001341840"/>
    </source>
</evidence>
<dbReference type="Pfam" id="PF03969">
    <property type="entry name" value="AFG1_ATPase"/>
    <property type="match status" value="1"/>
</dbReference>
<keyword evidence="1" id="KW-0547">Nucleotide-binding</keyword>
<keyword evidence="4" id="KW-1185">Reference proteome</keyword>
<evidence type="ECO:0000313" key="3">
    <source>
        <dbReference type="EMBL" id="MED6157140.1"/>
    </source>
</evidence>
<keyword evidence="2" id="KW-0067">ATP-binding</keyword>
<evidence type="ECO:0000256" key="2">
    <source>
        <dbReference type="ARBA" id="ARBA00022840"/>
    </source>
</evidence>
<organism evidence="3 4">
    <name type="scientific">Stylosanthes scabra</name>
    <dbReference type="NCBI Taxonomy" id="79078"/>
    <lineage>
        <taxon>Eukaryota</taxon>
        <taxon>Viridiplantae</taxon>
        <taxon>Streptophyta</taxon>
        <taxon>Embryophyta</taxon>
        <taxon>Tracheophyta</taxon>
        <taxon>Spermatophyta</taxon>
        <taxon>Magnoliopsida</taxon>
        <taxon>eudicotyledons</taxon>
        <taxon>Gunneridae</taxon>
        <taxon>Pentapetalae</taxon>
        <taxon>rosids</taxon>
        <taxon>fabids</taxon>
        <taxon>Fabales</taxon>
        <taxon>Fabaceae</taxon>
        <taxon>Papilionoideae</taxon>
        <taxon>50 kb inversion clade</taxon>
        <taxon>dalbergioids sensu lato</taxon>
        <taxon>Dalbergieae</taxon>
        <taxon>Pterocarpus clade</taxon>
        <taxon>Stylosanthes</taxon>
    </lineage>
</organism>
<dbReference type="NCBIfam" id="NF040713">
    <property type="entry name" value="ZapE"/>
    <property type="match status" value="1"/>
</dbReference>
<evidence type="ECO:0000256" key="1">
    <source>
        <dbReference type="ARBA" id="ARBA00022741"/>
    </source>
</evidence>
<dbReference type="Proteomes" id="UP001341840">
    <property type="component" value="Unassembled WGS sequence"/>
</dbReference>
<dbReference type="PANTHER" id="PTHR12169:SF29">
    <property type="entry name" value="AFG1-LIKE ATPASE FAMILY PROTEIN"/>
    <property type="match status" value="1"/>
</dbReference>
<gene>
    <name evidence="3" type="ORF">PIB30_020641</name>
</gene>
<reference evidence="3 4" key="1">
    <citation type="journal article" date="2023" name="Plants (Basel)">
        <title>Bridging the Gap: Combining Genomics and Transcriptomics Approaches to Understand Stylosanthes scabra, an Orphan Legume from the Brazilian Caatinga.</title>
        <authorList>
            <person name="Ferreira-Neto J.R.C."/>
            <person name="da Silva M.D."/>
            <person name="Binneck E."/>
            <person name="de Melo N.F."/>
            <person name="da Silva R.H."/>
            <person name="de Melo A.L.T.M."/>
            <person name="Pandolfi V."/>
            <person name="Bustamante F.O."/>
            <person name="Brasileiro-Vidal A.C."/>
            <person name="Benko-Iseppon A.M."/>
        </authorList>
    </citation>
    <scope>NUCLEOTIDE SEQUENCE [LARGE SCALE GENOMIC DNA]</scope>
    <source>
        <tissue evidence="3">Leaves</tissue>
    </source>
</reference>
<comment type="caution">
    <text evidence="3">The sequence shown here is derived from an EMBL/GenBank/DDBJ whole genome shotgun (WGS) entry which is preliminary data.</text>
</comment>
<dbReference type="PANTHER" id="PTHR12169">
    <property type="entry name" value="ATPASE N2B"/>
    <property type="match status" value="1"/>
</dbReference>
<protein>
    <recommendedName>
        <fullName evidence="5">AFG1-like ATPase</fullName>
    </recommendedName>
</protein>